<sequence>MRKLFLFLFLCIITLSLQATDIIPEPMVSNKIDGKFTFHSGIKIAAPNEFKKEALILSTLMKTSNGFEFEVKKRARHADVVLKHNPKLLDSLGEEGYKLVIRPNQITISAPTSTGAFYAIQTIRQLLPVAVDGYYPTPEIKMSIPCYEIEDQPRFSWRGYMLDCSRYFVSVDRIKKHLDLMALYKLNTFQWHLTDYQGWRMQVLHYPKLTKVGSKRDHTIFKRRGAVFVDDKTPDNGFYTQEQIKELVSYAADRHITIIPEIDLPAHSIAAIAAYPEISCTGNPAEVRALKVGGMSNVICPGKEISFEFVENVLKEVFELFPSKIVHIGGDEVKKDGWKQCPHCSKRMKEESLKDYNALQSYFITRVEAFANKHNRTIIGWDEILDGGVAPNAMVMSWRGEKGGIKAAKMHHPVVMTPNSFLYFDYLQSNDKHNEPYVQFRKVLPIKEVYRYNPTPSSLSEKEQKYIMGAQANMWGNFVTTPAHYEYMTYPRLCALSELVWTPLEKKNYNHFESKLEKQYQRFDEMHVAYRRHDKSVQE</sequence>
<keyword evidence="2" id="KW-1185">Reference proteome</keyword>
<gene>
    <name evidence="1" type="ORF">K4L44_06200</name>
</gene>
<organism evidence="1 2">
    <name type="scientific">Halosquirtibacter laminarini</name>
    <dbReference type="NCBI Taxonomy" id="3374600"/>
    <lineage>
        <taxon>Bacteria</taxon>
        <taxon>Pseudomonadati</taxon>
        <taxon>Bacteroidota</taxon>
        <taxon>Bacteroidia</taxon>
        <taxon>Marinilabiliales</taxon>
        <taxon>Prolixibacteraceae</taxon>
        <taxon>Halosquirtibacter</taxon>
    </lineage>
</organism>
<name>A0AC61NKU0_9BACT</name>
<accession>A0AC61NKU0</accession>
<evidence type="ECO:0000313" key="1">
    <source>
        <dbReference type="EMBL" id="QZE15420.1"/>
    </source>
</evidence>
<proteinExistence type="predicted"/>
<dbReference type="Proteomes" id="UP000826212">
    <property type="component" value="Chromosome"/>
</dbReference>
<reference evidence="1" key="1">
    <citation type="submission" date="2021-08" db="EMBL/GenBank/DDBJ databases">
        <title>Novel anaerobic bacterium isolated from sea squirt in East Sea, Republic of Korea.</title>
        <authorList>
            <person name="Nguyen T.H."/>
            <person name="Li Z."/>
            <person name="Lee Y.-J."/>
            <person name="Ko J."/>
            <person name="Kim S.-G."/>
        </authorList>
    </citation>
    <scope>NUCLEOTIDE SEQUENCE</scope>
    <source>
        <strain evidence="1">KCTC 25031</strain>
    </source>
</reference>
<evidence type="ECO:0000313" key="2">
    <source>
        <dbReference type="Proteomes" id="UP000826212"/>
    </source>
</evidence>
<protein>
    <submittedName>
        <fullName evidence="1">Beta-N-acetylhexosaminidase</fullName>
    </submittedName>
</protein>
<dbReference type="EMBL" id="CP081303">
    <property type="protein sequence ID" value="QZE15420.1"/>
    <property type="molecule type" value="Genomic_DNA"/>
</dbReference>